<dbReference type="AlphaFoldDB" id="A0AAW8R1M3"/>
<proteinExistence type="predicted"/>
<accession>A0AAW8R1M3</accession>
<evidence type="ECO:0000313" key="2">
    <source>
        <dbReference type="EMBL" id="MDT0583152.1"/>
    </source>
</evidence>
<dbReference type="EMBL" id="JAVRIE010000004">
    <property type="protein sequence ID" value="MDT0583152.1"/>
    <property type="molecule type" value="Genomic_DNA"/>
</dbReference>
<gene>
    <name evidence="2" type="ORF">RM544_11430</name>
</gene>
<feature type="chain" id="PRO_5043690117" description="Outer membrane protein beta-barrel domain-containing protein" evidence="1">
    <location>
        <begin position="27"/>
        <end position="163"/>
    </location>
</feature>
<name>A0AAW8R1M3_9ALTE</name>
<keyword evidence="3" id="KW-1185">Reference proteome</keyword>
<keyword evidence="1" id="KW-0732">Signal</keyword>
<organism evidence="2 3">
    <name type="scientific">Brumicola blandensis</name>
    <dbReference type="NCBI Taxonomy" id="3075611"/>
    <lineage>
        <taxon>Bacteria</taxon>
        <taxon>Pseudomonadati</taxon>
        <taxon>Pseudomonadota</taxon>
        <taxon>Gammaproteobacteria</taxon>
        <taxon>Alteromonadales</taxon>
        <taxon>Alteromonadaceae</taxon>
        <taxon>Brumicola</taxon>
    </lineage>
</organism>
<protein>
    <recommendedName>
        <fullName evidence="4">Outer membrane protein beta-barrel domain-containing protein</fullName>
    </recommendedName>
</protein>
<dbReference type="RefSeq" id="WP_311361920.1">
    <property type="nucleotide sequence ID" value="NZ_JAVRIE010000004.1"/>
</dbReference>
<evidence type="ECO:0008006" key="4">
    <source>
        <dbReference type="Google" id="ProtNLM"/>
    </source>
</evidence>
<reference evidence="2 3" key="1">
    <citation type="submission" date="2023-09" db="EMBL/GenBank/DDBJ databases">
        <authorList>
            <person name="Rey-Velasco X."/>
        </authorList>
    </citation>
    <scope>NUCLEOTIDE SEQUENCE [LARGE SCALE GENOMIC DNA]</scope>
    <source>
        <strain evidence="2 3">W409</strain>
    </source>
</reference>
<evidence type="ECO:0000313" key="3">
    <source>
        <dbReference type="Proteomes" id="UP001249020"/>
    </source>
</evidence>
<feature type="signal peptide" evidence="1">
    <location>
        <begin position="1"/>
        <end position="26"/>
    </location>
</feature>
<sequence length="163" mass="18291">MQLLRKRAMSALGLFVLLIASQNCYSQQQINNDGLEWRVGAGWPFILVPTVGYQYKHITYYANYKLGLDDGFSLGAEKQFGKHSVGLFFGAVGARKVNSNCEGIFSCIVIFDNQTTQGIGGSYEYKYSENTHGWSLRLEAGYGKESRSDTNRADANIQLVYRF</sequence>
<dbReference type="Proteomes" id="UP001249020">
    <property type="component" value="Unassembled WGS sequence"/>
</dbReference>
<comment type="caution">
    <text evidence="2">The sequence shown here is derived from an EMBL/GenBank/DDBJ whole genome shotgun (WGS) entry which is preliminary data.</text>
</comment>
<evidence type="ECO:0000256" key="1">
    <source>
        <dbReference type="SAM" id="SignalP"/>
    </source>
</evidence>